<protein>
    <submittedName>
        <fullName evidence="1">Uncharacterized protein</fullName>
    </submittedName>
</protein>
<name>A0A4U0WMM6_9PEZI</name>
<sequence>MTSTKQPVTPSLTIHLRKLVKAAETSFAKSALQQDQIRFLFRINTEAKIRRSTNSIVLGKAKVTSFKDLMEARPKQTEKEVGKLAKDKWRRGRKHEDGALEARMPRAETPVEELAHVSEVLRVLGIKEADILWPLEALDALPNGRIHHNLSQFGSSKGDVPHILDTGQHETLPLGIDLVWKLTEVLKSDENVTGSFFRNGRGSFLINGTGEQNVTQILIQNKKECARRAKMCNLDKLVKISIRQRHDGPQPTVLKNTMFALVAAVWIQAGDWSQTLTARSNLGSPTNLFGVTAEAPEHMHINNSNDEPMSSGQ</sequence>
<dbReference type="STRING" id="329884.A0A4U0WMM6"/>
<dbReference type="Proteomes" id="UP000309340">
    <property type="component" value="Unassembled WGS sequence"/>
</dbReference>
<keyword evidence="2" id="KW-1185">Reference proteome</keyword>
<reference evidence="1 2" key="1">
    <citation type="submission" date="2017-03" db="EMBL/GenBank/DDBJ databases">
        <title>Genomes of endolithic fungi from Antarctica.</title>
        <authorList>
            <person name="Coleine C."/>
            <person name="Masonjones S."/>
            <person name="Stajich J.E."/>
        </authorList>
    </citation>
    <scope>NUCLEOTIDE SEQUENCE [LARGE SCALE GENOMIC DNA]</scope>
    <source>
        <strain evidence="1 2">CCFEE 5184</strain>
    </source>
</reference>
<dbReference type="OrthoDB" id="4357141at2759"/>
<dbReference type="AlphaFoldDB" id="A0A4U0WMM6"/>
<accession>A0A4U0WMM6</accession>
<evidence type="ECO:0000313" key="2">
    <source>
        <dbReference type="Proteomes" id="UP000309340"/>
    </source>
</evidence>
<dbReference type="EMBL" id="NAJQ01000834">
    <property type="protein sequence ID" value="TKA64484.1"/>
    <property type="molecule type" value="Genomic_DNA"/>
</dbReference>
<proteinExistence type="predicted"/>
<evidence type="ECO:0000313" key="1">
    <source>
        <dbReference type="EMBL" id="TKA64484.1"/>
    </source>
</evidence>
<comment type="caution">
    <text evidence="1">The sequence shown here is derived from an EMBL/GenBank/DDBJ whole genome shotgun (WGS) entry which is preliminary data.</text>
</comment>
<organism evidence="1 2">
    <name type="scientific">Friedmanniomyces simplex</name>
    <dbReference type="NCBI Taxonomy" id="329884"/>
    <lineage>
        <taxon>Eukaryota</taxon>
        <taxon>Fungi</taxon>
        <taxon>Dikarya</taxon>
        <taxon>Ascomycota</taxon>
        <taxon>Pezizomycotina</taxon>
        <taxon>Dothideomycetes</taxon>
        <taxon>Dothideomycetidae</taxon>
        <taxon>Mycosphaerellales</taxon>
        <taxon>Teratosphaeriaceae</taxon>
        <taxon>Friedmanniomyces</taxon>
    </lineage>
</organism>
<gene>
    <name evidence="1" type="ORF">B0A55_12104</name>
</gene>